<proteinExistence type="predicted"/>
<keyword evidence="1 3" id="KW-0479">Metal-binding</keyword>
<feature type="compositionally biased region" description="Polar residues" evidence="4">
    <location>
        <begin position="51"/>
        <end position="61"/>
    </location>
</feature>
<evidence type="ECO:0000256" key="1">
    <source>
        <dbReference type="ARBA" id="ARBA00022723"/>
    </source>
</evidence>
<dbReference type="OrthoDB" id="1112565at2759"/>
<feature type="compositionally biased region" description="Low complexity" evidence="4">
    <location>
        <begin position="385"/>
        <end position="411"/>
    </location>
</feature>
<dbReference type="PROSITE" id="PS50023">
    <property type="entry name" value="LIM_DOMAIN_2"/>
    <property type="match status" value="1"/>
</dbReference>
<feature type="compositionally biased region" description="Polar residues" evidence="4">
    <location>
        <begin position="328"/>
        <end position="347"/>
    </location>
</feature>
<dbReference type="Pfam" id="PF00412">
    <property type="entry name" value="LIM"/>
    <property type="match status" value="2"/>
</dbReference>
<keyword evidence="3" id="KW-0440">LIM domain</keyword>
<feature type="compositionally biased region" description="Polar residues" evidence="4">
    <location>
        <begin position="429"/>
        <end position="438"/>
    </location>
</feature>
<dbReference type="GO" id="GO:0046872">
    <property type="term" value="F:metal ion binding"/>
    <property type="evidence" value="ECO:0007669"/>
    <property type="project" value="UniProtKB-KW"/>
</dbReference>
<evidence type="ECO:0000313" key="6">
    <source>
        <dbReference type="EMBL" id="KAF1815197.1"/>
    </source>
</evidence>
<feature type="compositionally biased region" description="Polar residues" evidence="4">
    <location>
        <begin position="205"/>
        <end position="214"/>
    </location>
</feature>
<feature type="region of interest" description="Disordered" evidence="4">
    <location>
        <begin position="51"/>
        <end position="527"/>
    </location>
</feature>
<dbReference type="PROSITE" id="PS00478">
    <property type="entry name" value="LIM_DOMAIN_1"/>
    <property type="match status" value="1"/>
</dbReference>
<dbReference type="EMBL" id="ML975152">
    <property type="protein sequence ID" value="KAF1815197.1"/>
    <property type="molecule type" value="Genomic_DNA"/>
</dbReference>
<feature type="compositionally biased region" description="Low complexity" evidence="4">
    <location>
        <begin position="215"/>
        <end position="228"/>
    </location>
</feature>
<accession>A0A6G1GAS5</accession>
<reference evidence="8" key="2">
    <citation type="submission" date="2020-04" db="EMBL/GenBank/DDBJ databases">
        <authorList>
            <consortium name="NCBI Genome Project"/>
        </authorList>
    </citation>
    <scope>NUCLEOTIDE SEQUENCE</scope>
    <source>
        <strain evidence="8">CBS 781.70</strain>
    </source>
</reference>
<organism evidence="6">
    <name type="scientific">Eremomyces bilateralis CBS 781.70</name>
    <dbReference type="NCBI Taxonomy" id="1392243"/>
    <lineage>
        <taxon>Eukaryota</taxon>
        <taxon>Fungi</taxon>
        <taxon>Dikarya</taxon>
        <taxon>Ascomycota</taxon>
        <taxon>Pezizomycotina</taxon>
        <taxon>Dothideomycetes</taxon>
        <taxon>Dothideomycetes incertae sedis</taxon>
        <taxon>Eremomycetales</taxon>
        <taxon>Eremomycetaceae</taxon>
        <taxon>Eremomyces</taxon>
    </lineage>
</organism>
<dbReference type="SMART" id="SM00132">
    <property type="entry name" value="LIM"/>
    <property type="match status" value="2"/>
</dbReference>
<dbReference type="Gene3D" id="2.10.110.10">
    <property type="entry name" value="Cysteine Rich Protein"/>
    <property type="match status" value="2"/>
</dbReference>
<dbReference type="GO" id="GO:0030695">
    <property type="term" value="F:GTPase regulator activity"/>
    <property type="evidence" value="ECO:0007669"/>
    <property type="project" value="UniProtKB-ARBA"/>
</dbReference>
<dbReference type="PANTHER" id="PTHR24216:SF65">
    <property type="entry name" value="PAXILLIN-LIKE PROTEIN 1"/>
    <property type="match status" value="1"/>
</dbReference>
<feature type="compositionally biased region" description="Basic and acidic residues" evidence="4">
    <location>
        <begin position="417"/>
        <end position="427"/>
    </location>
</feature>
<name>A0A6G1GAS5_9PEZI</name>
<sequence length="683" mass="73796">MPGTMRSETLLPSIKCSNCGDQIDIANMANHICTSTTSDPAAANRSFIQMDQSTPQSSYSESPGGLRSFSPITPGSQRKFPRPMYGDSARYKPSRPPSPELTSNLDCAFPPFPNNRNPQQRSPERNAKPTPLTLRQPSVNPDHLAPLSPRLNGGMSVMKRMDTIAPGPFGSKTGKEEEKPQAPSEPNSGHRRNATLGSTKHAHRTSTSSVQSFLTRSSTTKSEKSGTSVLSNHLDDAPQPLVWRSSSFPTKPFDGNSDSNNVSNPNNLHRPQPPPRSQTFPLQQSGESEKASSIPPRPRRPSELSNNPYRPFQAIMPEGNDDPALQGMQPQTAPNGSYRQPSGSNGPQAPRAASRNGIRMDPRLENAPPVPPAPASHDRLKYGHSTSDSSSSDGLSSTSDSRSQSSRSSPPGSEPDGWSRRPSKDDSYNPYSGSNVGSQDPPLRFGKQTGMDRPNVPRPLNTTPPAEDLPSPCLESPMDPAIQPGLGTRNFGYQSRNASPSATGRNPSVSRNSSTISNGRTLKRRPTNKGDCRGCGAPIFGKCVKAADGRLTGRYHRECFTCRTCTQPFTDGSFYVLEDHPYCGFHYHKLNNSLCVACNSGIEGLYLSTDERTKFHPGCFTCTRCHVALKDDYFEVAGSAYCEPHAFAAVNRGGRPGGGFTAGPSVLGPGVKAQRRTTKLMMI</sequence>
<dbReference type="PANTHER" id="PTHR24216">
    <property type="entry name" value="PAXILLIN-RELATED"/>
    <property type="match status" value="1"/>
</dbReference>
<evidence type="ECO:0000313" key="7">
    <source>
        <dbReference type="Proteomes" id="UP000504638"/>
    </source>
</evidence>
<evidence type="ECO:0000259" key="5">
    <source>
        <dbReference type="PROSITE" id="PS50023"/>
    </source>
</evidence>
<feature type="compositionally biased region" description="Low complexity" evidence="4">
    <location>
        <begin position="256"/>
        <end position="267"/>
    </location>
</feature>
<evidence type="ECO:0000313" key="8">
    <source>
        <dbReference type="RefSeq" id="XP_033536828.1"/>
    </source>
</evidence>
<dbReference type="RefSeq" id="XP_033536828.1">
    <property type="nucleotide sequence ID" value="XM_033677994.1"/>
</dbReference>
<reference evidence="8" key="3">
    <citation type="submission" date="2025-04" db="UniProtKB">
        <authorList>
            <consortium name="RefSeq"/>
        </authorList>
    </citation>
    <scope>IDENTIFICATION</scope>
    <source>
        <strain evidence="8">CBS 781.70</strain>
    </source>
</reference>
<dbReference type="CDD" id="cd09397">
    <property type="entry name" value="LIM1_UF1"/>
    <property type="match status" value="1"/>
</dbReference>
<keyword evidence="7" id="KW-1185">Reference proteome</keyword>
<gene>
    <name evidence="6 8" type="ORF">P152DRAFT_447440</name>
</gene>
<dbReference type="GeneID" id="54418564"/>
<dbReference type="Proteomes" id="UP000504638">
    <property type="component" value="Unplaced"/>
</dbReference>
<feature type="compositionally biased region" description="Polar residues" evidence="4">
    <location>
        <begin position="491"/>
        <end position="520"/>
    </location>
</feature>
<evidence type="ECO:0000256" key="4">
    <source>
        <dbReference type="SAM" id="MobiDB-lite"/>
    </source>
</evidence>
<dbReference type="CDD" id="cd08368">
    <property type="entry name" value="LIM"/>
    <property type="match status" value="1"/>
</dbReference>
<feature type="compositionally biased region" description="Polar residues" evidence="4">
    <location>
        <begin position="277"/>
        <end position="286"/>
    </location>
</feature>
<dbReference type="InterPro" id="IPR001781">
    <property type="entry name" value="Znf_LIM"/>
</dbReference>
<reference evidence="6 8" key="1">
    <citation type="submission" date="2020-01" db="EMBL/GenBank/DDBJ databases">
        <authorList>
            <consortium name="DOE Joint Genome Institute"/>
            <person name="Haridas S."/>
            <person name="Albert R."/>
            <person name="Binder M."/>
            <person name="Bloem J."/>
            <person name="Labutti K."/>
            <person name="Salamov A."/>
            <person name="Andreopoulos B."/>
            <person name="Baker S.E."/>
            <person name="Barry K."/>
            <person name="Bills G."/>
            <person name="Bluhm B.H."/>
            <person name="Cannon C."/>
            <person name="Castanera R."/>
            <person name="Culley D.E."/>
            <person name="Daum C."/>
            <person name="Ezra D."/>
            <person name="Gonzalez J.B."/>
            <person name="Henrissat B."/>
            <person name="Kuo A."/>
            <person name="Liang C."/>
            <person name="Lipzen A."/>
            <person name="Lutzoni F."/>
            <person name="Magnuson J."/>
            <person name="Mondo S."/>
            <person name="Nolan M."/>
            <person name="Ohm R."/>
            <person name="Pangilinan J."/>
            <person name="Park H.-J."/>
            <person name="Ramirez L."/>
            <person name="Alfaro M."/>
            <person name="Sun H."/>
            <person name="Tritt A."/>
            <person name="Yoshinaga Y."/>
            <person name="Zwiers L.-H."/>
            <person name="Turgeon B.G."/>
            <person name="Goodwin S.B."/>
            <person name="Spatafora J.W."/>
            <person name="Crous P.W."/>
            <person name="Grigoriev I.V."/>
        </authorList>
    </citation>
    <scope>NUCLEOTIDE SEQUENCE</scope>
    <source>
        <strain evidence="6 8">CBS 781.70</strain>
    </source>
</reference>
<evidence type="ECO:0000256" key="2">
    <source>
        <dbReference type="ARBA" id="ARBA00022833"/>
    </source>
</evidence>
<keyword evidence="2 3" id="KW-0862">Zinc</keyword>
<evidence type="ECO:0000256" key="3">
    <source>
        <dbReference type="PROSITE-ProRule" id="PRU00125"/>
    </source>
</evidence>
<dbReference type="AlphaFoldDB" id="A0A6G1GAS5"/>
<protein>
    <recommendedName>
        <fullName evidence="5">LIM zinc-binding domain-containing protein</fullName>
    </recommendedName>
</protein>
<feature type="domain" description="LIM zinc-binding" evidence="5">
    <location>
        <begin position="530"/>
        <end position="593"/>
    </location>
</feature>
<dbReference type="SUPFAM" id="SSF57716">
    <property type="entry name" value="Glucocorticoid receptor-like (DNA-binding domain)"/>
    <property type="match status" value="1"/>
</dbReference>